<comment type="caution">
    <text evidence="8">The sequence shown here is derived from an EMBL/GenBank/DDBJ whole genome shotgun (WGS) entry which is preliminary data.</text>
</comment>
<evidence type="ECO:0000313" key="9">
    <source>
        <dbReference type="Proteomes" id="UP000593567"/>
    </source>
</evidence>
<dbReference type="GO" id="GO:0033314">
    <property type="term" value="P:mitotic DNA replication checkpoint signaling"/>
    <property type="evidence" value="ECO:0007669"/>
    <property type="project" value="TreeGrafter"/>
</dbReference>
<dbReference type="Proteomes" id="UP000593567">
    <property type="component" value="Unassembled WGS sequence"/>
</dbReference>
<keyword evidence="7" id="KW-0131">Cell cycle</keyword>
<organism evidence="8 9">
    <name type="scientific">Bugula neritina</name>
    <name type="common">Brown bryozoan</name>
    <name type="synonym">Sertularia neritina</name>
    <dbReference type="NCBI Taxonomy" id="10212"/>
    <lineage>
        <taxon>Eukaryota</taxon>
        <taxon>Metazoa</taxon>
        <taxon>Spiralia</taxon>
        <taxon>Lophotrochozoa</taxon>
        <taxon>Bryozoa</taxon>
        <taxon>Gymnolaemata</taxon>
        <taxon>Cheilostomatida</taxon>
        <taxon>Flustrina</taxon>
        <taxon>Buguloidea</taxon>
        <taxon>Bugulidae</taxon>
        <taxon>Bugula</taxon>
    </lineage>
</organism>
<evidence type="ECO:0000256" key="1">
    <source>
        <dbReference type="ARBA" id="ARBA00004123"/>
    </source>
</evidence>
<dbReference type="InterPro" id="IPR004582">
    <property type="entry name" value="Checkpoint_prot_Rad17_Rad24"/>
</dbReference>
<dbReference type="GO" id="GO:0003682">
    <property type="term" value="F:chromatin binding"/>
    <property type="evidence" value="ECO:0007669"/>
    <property type="project" value="TreeGrafter"/>
</dbReference>
<evidence type="ECO:0000256" key="7">
    <source>
        <dbReference type="ARBA" id="ARBA00023306"/>
    </source>
</evidence>
<evidence type="ECO:0000256" key="4">
    <source>
        <dbReference type="ARBA" id="ARBA00022763"/>
    </source>
</evidence>
<sequence length="235" mass="26780">MLCKKVKPTVAYNVNVIRHYLTVGECYGDSFTAQMCFESFWSYSCLCIPGHFKGPNTTQVLLLYSSTVCHPSEGYWLIEYAYYSIVSQHRLVYESTVRGYYEMDEWIDAFSDDDVVEVSFKHSVESSNKRGKNCRKRRKVVLANKVESGDCDKTLWLSKYKPKTCAEVSGNKAKILQLRTWIEQFLKSNIQKQDSKLLLLTGPSGCGKTAAIEAVAKELSCSVVLWNGEYSDYVQ</sequence>
<reference evidence="8" key="1">
    <citation type="submission" date="2020-06" db="EMBL/GenBank/DDBJ databases">
        <title>Draft genome of Bugula neritina, a colonial animal packing powerful symbionts and potential medicines.</title>
        <authorList>
            <person name="Rayko M."/>
        </authorList>
    </citation>
    <scope>NUCLEOTIDE SEQUENCE [LARGE SCALE GENOMIC DNA]</scope>
    <source>
        <strain evidence="8">Kwan_BN1</strain>
    </source>
</reference>
<dbReference type="EMBL" id="VXIV02000665">
    <property type="protein sequence ID" value="KAF6036825.1"/>
    <property type="molecule type" value="Genomic_DNA"/>
</dbReference>
<gene>
    <name evidence="8" type="ORF">EB796_004875</name>
</gene>
<dbReference type="GO" id="GO:0005524">
    <property type="term" value="F:ATP binding"/>
    <property type="evidence" value="ECO:0007669"/>
    <property type="project" value="UniProtKB-KW"/>
</dbReference>
<proteinExistence type="inferred from homology"/>
<dbReference type="PANTHER" id="PTHR12172:SF0">
    <property type="entry name" value="CELL CYCLE CHECKPOINT PROTEIN RAD17"/>
    <property type="match status" value="1"/>
</dbReference>
<name>A0A7J7KF15_BUGNE</name>
<keyword evidence="6" id="KW-0539">Nucleus</keyword>
<protein>
    <submittedName>
        <fullName evidence="8">RAD17</fullName>
    </submittedName>
</protein>
<evidence type="ECO:0000256" key="5">
    <source>
        <dbReference type="ARBA" id="ARBA00022840"/>
    </source>
</evidence>
<comment type="subcellular location">
    <subcellularLocation>
        <location evidence="1">Nucleus</location>
    </subcellularLocation>
</comment>
<dbReference type="GO" id="GO:0000077">
    <property type="term" value="P:DNA damage checkpoint signaling"/>
    <property type="evidence" value="ECO:0007669"/>
    <property type="project" value="TreeGrafter"/>
</dbReference>
<keyword evidence="9" id="KW-1185">Reference proteome</keyword>
<dbReference type="AlphaFoldDB" id="A0A7J7KF15"/>
<accession>A0A7J7KF15</accession>
<dbReference type="OrthoDB" id="10265971at2759"/>
<evidence type="ECO:0000256" key="3">
    <source>
        <dbReference type="ARBA" id="ARBA00022741"/>
    </source>
</evidence>
<dbReference type="Gene3D" id="3.40.50.300">
    <property type="entry name" value="P-loop containing nucleotide triphosphate hydrolases"/>
    <property type="match status" value="1"/>
</dbReference>
<dbReference type="PANTHER" id="PTHR12172">
    <property type="entry name" value="CELL CYCLE CHECKPOINT PROTEIN RAD17"/>
    <property type="match status" value="1"/>
</dbReference>
<dbReference type="InterPro" id="IPR027417">
    <property type="entry name" value="P-loop_NTPase"/>
</dbReference>
<comment type="similarity">
    <text evidence="2">Belongs to the rad17/RAD24 family.</text>
</comment>
<keyword evidence="3" id="KW-0547">Nucleotide-binding</keyword>
<keyword evidence="5" id="KW-0067">ATP-binding</keyword>
<dbReference type="SUPFAM" id="SSF52540">
    <property type="entry name" value="P-loop containing nucleoside triphosphate hydrolases"/>
    <property type="match status" value="1"/>
</dbReference>
<keyword evidence="4" id="KW-0227">DNA damage</keyword>
<dbReference type="GO" id="GO:0003689">
    <property type="term" value="F:DNA clamp loader activity"/>
    <property type="evidence" value="ECO:0007669"/>
    <property type="project" value="TreeGrafter"/>
</dbReference>
<dbReference type="GO" id="GO:0006281">
    <property type="term" value="P:DNA repair"/>
    <property type="evidence" value="ECO:0007669"/>
    <property type="project" value="InterPro"/>
</dbReference>
<dbReference type="Pfam" id="PF03215">
    <property type="entry name" value="Rad17"/>
    <property type="match status" value="1"/>
</dbReference>
<evidence type="ECO:0000256" key="6">
    <source>
        <dbReference type="ARBA" id="ARBA00023242"/>
    </source>
</evidence>
<evidence type="ECO:0000313" key="8">
    <source>
        <dbReference type="EMBL" id="KAF6036825.1"/>
    </source>
</evidence>
<evidence type="ECO:0000256" key="2">
    <source>
        <dbReference type="ARBA" id="ARBA00006168"/>
    </source>
</evidence>
<dbReference type="GO" id="GO:0005634">
    <property type="term" value="C:nucleus"/>
    <property type="evidence" value="ECO:0007669"/>
    <property type="project" value="UniProtKB-SubCell"/>
</dbReference>